<gene>
    <name evidence="1" type="ORF">IT882_00745</name>
</gene>
<dbReference type="RefSeq" id="WP_195692757.1">
    <property type="nucleotide sequence ID" value="NZ_CP064760.1"/>
</dbReference>
<accession>A0A7S8MX04</accession>
<dbReference type="KEGG" id="msf:IT882_00745"/>
<dbReference type="CDD" id="cd09022">
    <property type="entry name" value="Aldose_epim_Ec_YihR"/>
    <property type="match status" value="1"/>
</dbReference>
<keyword evidence="2" id="KW-1185">Reference proteome</keyword>
<protein>
    <submittedName>
        <fullName evidence="1">Aldose 1-epimerase family protein</fullName>
    </submittedName>
</protein>
<dbReference type="AlphaFoldDB" id="A0A7S8MX04"/>
<dbReference type="InterPro" id="IPR037480">
    <property type="entry name" value="YihR-like"/>
</dbReference>
<dbReference type="InterPro" id="IPR008183">
    <property type="entry name" value="Aldose_1/G6P_1-epimerase"/>
</dbReference>
<reference evidence="1 2" key="1">
    <citation type="submission" date="2020-11" db="EMBL/GenBank/DDBJ databases">
        <title>Amino acid is mineralized and recycled by bacteria in oceanic microbiome.</title>
        <authorList>
            <person name="Zheng L.Y."/>
        </authorList>
    </citation>
    <scope>NUCLEOTIDE SEQUENCE [LARGE SCALE GENOMIC DNA]</scope>
    <source>
        <strain evidence="1 2">A32-1</strain>
    </source>
</reference>
<organism evidence="1 2">
    <name type="scientific">Microbacterium schleiferi</name>
    <dbReference type="NCBI Taxonomy" id="69362"/>
    <lineage>
        <taxon>Bacteria</taxon>
        <taxon>Bacillati</taxon>
        <taxon>Actinomycetota</taxon>
        <taxon>Actinomycetes</taxon>
        <taxon>Micrococcales</taxon>
        <taxon>Microbacteriaceae</taxon>
        <taxon>Microbacterium</taxon>
    </lineage>
</organism>
<dbReference type="GO" id="GO:0030246">
    <property type="term" value="F:carbohydrate binding"/>
    <property type="evidence" value="ECO:0007669"/>
    <property type="project" value="InterPro"/>
</dbReference>
<dbReference type="PANTHER" id="PTHR10091:SF0">
    <property type="entry name" value="GALACTOSE MUTAROTASE"/>
    <property type="match status" value="1"/>
</dbReference>
<dbReference type="GO" id="GO:0006006">
    <property type="term" value="P:glucose metabolic process"/>
    <property type="evidence" value="ECO:0007669"/>
    <property type="project" value="TreeGrafter"/>
</dbReference>
<dbReference type="InterPro" id="IPR014718">
    <property type="entry name" value="GH-type_carb-bd"/>
</dbReference>
<dbReference type="SUPFAM" id="SSF74650">
    <property type="entry name" value="Galactose mutarotase-like"/>
    <property type="match status" value="1"/>
</dbReference>
<dbReference type="EMBL" id="CP064760">
    <property type="protein sequence ID" value="QPE04730.1"/>
    <property type="molecule type" value="Genomic_DNA"/>
</dbReference>
<evidence type="ECO:0000313" key="2">
    <source>
        <dbReference type="Proteomes" id="UP000594480"/>
    </source>
</evidence>
<dbReference type="InterPro" id="IPR011013">
    <property type="entry name" value="Gal_mutarotase_sf_dom"/>
</dbReference>
<name>A0A7S8MX04_9MICO</name>
<sequence length="306" mass="32525">MTDTRHDPTGEQFHLASADGRITAHLTQVGATIRGLTVDGVDLIAPYPQGMPAPAASGTVLVPWPNRVRAGKWSHNGTTYQLWLTDPSVGGASHGLLRFMPYTVAEQTADRLTLAATVFPQSGYPFQLDTTVTYALTADGIEVTHVIENVGTDAAPAALGTHPYFTIGDVPTADLVLTSPGAKMLVLDDALIPVGEVPVDAASDLRAGARLGDVSLNTCYTDIARDADGLLRHHLRAPDGRTVTLWQGPDLDYVQVYTTDRYPGRGLAVAIEPMSAVPDALNSGRGLRWLAPGETWTVSWGISYSG</sequence>
<proteinExistence type="predicted"/>
<dbReference type="Gene3D" id="2.70.98.10">
    <property type="match status" value="1"/>
</dbReference>
<dbReference type="PANTHER" id="PTHR10091">
    <property type="entry name" value="ALDOSE-1-EPIMERASE"/>
    <property type="match status" value="1"/>
</dbReference>
<evidence type="ECO:0000313" key="1">
    <source>
        <dbReference type="EMBL" id="QPE04730.1"/>
    </source>
</evidence>
<dbReference type="GO" id="GO:0004034">
    <property type="term" value="F:aldose 1-epimerase activity"/>
    <property type="evidence" value="ECO:0007669"/>
    <property type="project" value="TreeGrafter"/>
</dbReference>
<dbReference type="GO" id="GO:0033499">
    <property type="term" value="P:galactose catabolic process via UDP-galactose, Leloir pathway"/>
    <property type="evidence" value="ECO:0007669"/>
    <property type="project" value="TreeGrafter"/>
</dbReference>
<dbReference type="Pfam" id="PF01263">
    <property type="entry name" value="Aldose_epim"/>
    <property type="match status" value="1"/>
</dbReference>
<dbReference type="Proteomes" id="UP000594480">
    <property type="component" value="Chromosome"/>
</dbReference>